<proteinExistence type="predicted"/>
<dbReference type="Gramene" id="KCW82934">
    <property type="protein sequence ID" value="KCW82934"/>
    <property type="gene ID" value="EUGRSUZ_C04310"/>
</dbReference>
<accession>A0A059CXM1</accession>
<dbReference type="AlphaFoldDB" id="A0A059CXM1"/>
<gene>
    <name evidence="1" type="ORF">EUGRSUZ_C04310</name>
</gene>
<sequence length="103" mass="11271">MSITTIGSSLIATSSTIVKRLCPPLIQSHRCRSTQSLSLPPFDGSRSRHYCPLRSLSFGRSSFSTSDGSGNVSLSYALFWLSRAYFSACLSSYSSILSLIMFE</sequence>
<dbReference type="EMBL" id="KK198755">
    <property type="protein sequence ID" value="KCW82934.1"/>
    <property type="molecule type" value="Genomic_DNA"/>
</dbReference>
<dbReference type="InParanoid" id="A0A059CXM1"/>
<name>A0A059CXM1_EUCGR</name>
<reference evidence="1" key="1">
    <citation type="submission" date="2013-07" db="EMBL/GenBank/DDBJ databases">
        <title>The genome of Eucalyptus grandis.</title>
        <authorList>
            <person name="Schmutz J."/>
            <person name="Hayes R."/>
            <person name="Myburg A."/>
            <person name="Tuskan G."/>
            <person name="Grattapaglia D."/>
            <person name="Rokhsar D.S."/>
        </authorList>
    </citation>
    <scope>NUCLEOTIDE SEQUENCE</scope>
    <source>
        <tissue evidence="1">Leaf extractions</tissue>
    </source>
</reference>
<organism evidence="1">
    <name type="scientific">Eucalyptus grandis</name>
    <name type="common">Flooded gum</name>
    <dbReference type="NCBI Taxonomy" id="71139"/>
    <lineage>
        <taxon>Eukaryota</taxon>
        <taxon>Viridiplantae</taxon>
        <taxon>Streptophyta</taxon>
        <taxon>Embryophyta</taxon>
        <taxon>Tracheophyta</taxon>
        <taxon>Spermatophyta</taxon>
        <taxon>Magnoliopsida</taxon>
        <taxon>eudicotyledons</taxon>
        <taxon>Gunneridae</taxon>
        <taxon>Pentapetalae</taxon>
        <taxon>rosids</taxon>
        <taxon>malvids</taxon>
        <taxon>Myrtales</taxon>
        <taxon>Myrtaceae</taxon>
        <taxon>Myrtoideae</taxon>
        <taxon>Eucalypteae</taxon>
        <taxon>Eucalyptus</taxon>
    </lineage>
</organism>
<evidence type="ECO:0000313" key="1">
    <source>
        <dbReference type="EMBL" id="KCW82934.1"/>
    </source>
</evidence>
<protein>
    <submittedName>
        <fullName evidence="1">Uncharacterized protein</fullName>
    </submittedName>
</protein>